<keyword evidence="2" id="KW-0812">Transmembrane</keyword>
<dbReference type="Proteomes" id="UP000240621">
    <property type="component" value="Unassembled WGS sequence"/>
</dbReference>
<keyword evidence="2" id="KW-1133">Transmembrane helix</keyword>
<evidence type="ECO:0000313" key="7">
    <source>
        <dbReference type="Proteomes" id="UP000396862"/>
    </source>
</evidence>
<dbReference type="InterPro" id="IPR019852">
    <property type="entry name" value="Motility-assoc_prot_GldL"/>
</dbReference>
<dbReference type="Pfam" id="PF22827">
    <property type="entry name" value="GldL_N"/>
    <property type="match status" value="1"/>
</dbReference>
<sequence>MGLTDFTHSRRWKVFMNYVYSIGAAIVLLGALFKLQHWPGGPIMLTIGMSTEALIFFLSAFEPSNEPPDWTKVYPQLKEDFAHLDADELFEESLNRKPKSSFDMDTFLESTEISPELLNKLQKGLTDLSNTAQSFADISSATMATDVYVKNLNAASESMNIFAEVNTRAGESVDSTINKVVHSGEKLAESYHEFVNTIQRDFKVLNDHSGNYTEELERINSNLSSLNASYEVQLEGARKQAETASSVHKDFAQMNELLSSSVQEAKKYQAQAEELNKNLEALNNVYGNMLGAMNIKK</sequence>
<proteinExistence type="predicted"/>
<organism evidence="5 6">
    <name type="scientific">Prolixibacter denitrificans</name>
    <dbReference type="NCBI Taxonomy" id="1541063"/>
    <lineage>
        <taxon>Bacteria</taxon>
        <taxon>Pseudomonadati</taxon>
        <taxon>Bacteroidota</taxon>
        <taxon>Bacteroidia</taxon>
        <taxon>Marinilabiliales</taxon>
        <taxon>Prolixibacteraceae</taxon>
        <taxon>Prolixibacter</taxon>
    </lineage>
</organism>
<dbReference type="NCBIfam" id="TIGR03513">
    <property type="entry name" value="GldL_gliding"/>
    <property type="match status" value="1"/>
</dbReference>
<dbReference type="InterPro" id="IPR055087">
    <property type="entry name" value="GldL-like_N"/>
</dbReference>
<gene>
    <name evidence="4" type="primary">gldL</name>
    <name evidence="5" type="ORF">CLV93_102338</name>
    <name evidence="4" type="ORF">JCM18694_09660</name>
</gene>
<dbReference type="EMBL" id="PYGC01000002">
    <property type="protein sequence ID" value="PSK84549.1"/>
    <property type="molecule type" value="Genomic_DNA"/>
</dbReference>
<feature type="coiled-coil region" evidence="1">
    <location>
        <begin position="258"/>
        <end position="285"/>
    </location>
</feature>
<name>A0A2P8CHZ2_9BACT</name>
<evidence type="ECO:0000313" key="5">
    <source>
        <dbReference type="EMBL" id="PSK84549.1"/>
    </source>
</evidence>
<reference evidence="5 6" key="1">
    <citation type="submission" date="2018-03" db="EMBL/GenBank/DDBJ databases">
        <title>Genomic Encyclopedia of Archaeal and Bacterial Type Strains, Phase II (KMG-II): from individual species to whole genera.</title>
        <authorList>
            <person name="Goeker M."/>
        </authorList>
    </citation>
    <scope>NUCLEOTIDE SEQUENCE [LARGE SCALE GENOMIC DNA]</scope>
    <source>
        <strain evidence="5 6">DSM 27267</strain>
    </source>
</reference>
<protein>
    <submittedName>
        <fullName evidence="4">Gliding motility protein GldL</fullName>
    </submittedName>
    <submittedName>
        <fullName evidence="5">Gliding motility-associated protein GldL</fullName>
    </submittedName>
</protein>
<dbReference type="AlphaFoldDB" id="A0A2P8CHZ2"/>
<keyword evidence="7" id="KW-1185">Reference proteome</keyword>
<dbReference type="Gene3D" id="1.10.287.2610">
    <property type="match status" value="1"/>
</dbReference>
<evidence type="ECO:0000313" key="6">
    <source>
        <dbReference type="Proteomes" id="UP000240621"/>
    </source>
</evidence>
<dbReference type="OrthoDB" id="1466660at2"/>
<dbReference type="EMBL" id="BLAU01000001">
    <property type="protein sequence ID" value="GET20720.1"/>
    <property type="molecule type" value="Genomic_DNA"/>
</dbReference>
<dbReference type="RefSeq" id="WP_106541139.1">
    <property type="nucleotide sequence ID" value="NZ_BLAU01000001.1"/>
</dbReference>
<evidence type="ECO:0000259" key="3">
    <source>
        <dbReference type="Pfam" id="PF22827"/>
    </source>
</evidence>
<dbReference type="Proteomes" id="UP000396862">
    <property type="component" value="Unassembled WGS sequence"/>
</dbReference>
<comment type="caution">
    <text evidence="5">The sequence shown here is derived from an EMBL/GenBank/DDBJ whole genome shotgun (WGS) entry which is preliminary data.</text>
</comment>
<keyword evidence="2" id="KW-0472">Membrane</keyword>
<reference evidence="4 7" key="2">
    <citation type="submission" date="2019-10" db="EMBL/GenBank/DDBJ databases">
        <title>Prolixibacter strains distinguished by the presence of nitrate reductase genes were adept at nitrate-dependent anaerobic corrosion of metallic iron and carbon steel.</title>
        <authorList>
            <person name="Iino T."/>
            <person name="Shono N."/>
            <person name="Ito K."/>
            <person name="Nakamura R."/>
            <person name="Sueoka K."/>
            <person name="Harayama S."/>
            <person name="Ohkuma M."/>
        </authorList>
    </citation>
    <scope>NUCLEOTIDE SEQUENCE [LARGE SCALE GENOMIC DNA]</scope>
    <source>
        <strain evidence="4 7">MIC1-1</strain>
    </source>
</reference>
<evidence type="ECO:0000256" key="1">
    <source>
        <dbReference type="SAM" id="Coils"/>
    </source>
</evidence>
<evidence type="ECO:0000256" key="2">
    <source>
        <dbReference type="SAM" id="Phobius"/>
    </source>
</evidence>
<feature type="domain" description="Gliding motility protein GldL-like N-terminal" evidence="3">
    <location>
        <begin position="19"/>
        <end position="80"/>
    </location>
</feature>
<accession>A0A2P8CHZ2</accession>
<keyword evidence="1" id="KW-0175">Coiled coil</keyword>
<evidence type="ECO:0000313" key="4">
    <source>
        <dbReference type="EMBL" id="GET20720.1"/>
    </source>
</evidence>
<feature type="transmembrane region" description="Helical" evidence="2">
    <location>
        <begin position="15"/>
        <end position="35"/>
    </location>
</feature>